<dbReference type="GO" id="GO:0003924">
    <property type="term" value="F:GTPase activity"/>
    <property type="evidence" value="ECO:0007669"/>
    <property type="project" value="InterPro"/>
</dbReference>
<evidence type="ECO:0000313" key="2">
    <source>
        <dbReference type="EMBL" id="KAJ7393245.1"/>
    </source>
</evidence>
<evidence type="ECO:0000259" key="1">
    <source>
        <dbReference type="PROSITE" id="PS51388"/>
    </source>
</evidence>
<sequence length="330" mass="38128">MEDGGEKVRHLFNSYHEAVFKVDPLTLRNDDEIRRQQKKLEGVAAPLGESSENSQLLQKLLYENYTGYQANGKAVRVQSPVDQLLPLSESLVYNVEVTLREIVQKSIEHSLSKFPSLKQAVEAKVVSKIFDTKRDQTIQFIRQFLAMQKKSIDLVYAPVPTPREISLWEEYPMVEHSHLPMEKRKCHPCMTSKTMSHMKDLAKKLYPEPLLKEIETVSAHRTYVNYKELDEMKNIKKNVVRCFNVLKMNMCDTVPRCILHFFVTQLVDDLGSALEQENLVEFLQERKDIRDKRAICRKQSLALAEALPRTTNVLDKLLRMKQGTPVKAGK</sequence>
<proteinExistence type="predicted"/>
<dbReference type="PROSITE" id="PS51388">
    <property type="entry name" value="GED"/>
    <property type="match status" value="1"/>
</dbReference>
<organism evidence="2 3">
    <name type="scientific">Desmophyllum pertusum</name>
    <dbReference type="NCBI Taxonomy" id="174260"/>
    <lineage>
        <taxon>Eukaryota</taxon>
        <taxon>Metazoa</taxon>
        <taxon>Cnidaria</taxon>
        <taxon>Anthozoa</taxon>
        <taxon>Hexacorallia</taxon>
        <taxon>Scleractinia</taxon>
        <taxon>Caryophylliina</taxon>
        <taxon>Caryophylliidae</taxon>
        <taxon>Desmophyllum</taxon>
    </lineage>
</organism>
<accession>A0A9X0A571</accession>
<name>A0A9X0A571_9CNID</name>
<dbReference type="InterPro" id="IPR003130">
    <property type="entry name" value="GED"/>
</dbReference>
<reference evidence="2" key="1">
    <citation type="submission" date="2023-01" db="EMBL/GenBank/DDBJ databases">
        <title>Genome assembly of the deep-sea coral Lophelia pertusa.</title>
        <authorList>
            <person name="Herrera S."/>
            <person name="Cordes E."/>
        </authorList>
    </citation>
    <scope>NUCLEOTIDE SEQUENCE</scope>
    <source>
        <strain evidence="2">USNM1676648</strain>
        <tissue evidence="2">Polyp</tissue>
    </source>
</reference>
<dbReference type="GO" id="GO:0005525">
    <property type="term" value="F:GTP binding"/>
    <property type="evidence" value="ECO:0007669"/>
    <property type="project" value="InterPro"/>
</dbReference>
<dbReference type="OrthoDB" id="5061070at2759"/>
<evidence type="ECO:0000313" key="3">
    <source>
        <dbReference type="Proteomes" id="UP001163046"/>
    </source>
</evidence>
<gene>
    <name evidence="2" type="ORF">OS493_006214</name>
</gene>
<protein>
    <recommendedName>
        <fullName evidence="1">GED domain-containing protein</fullName>
    </recommendedName>
</protein>
<dbReference type="Proteomes" id="UP001163046">
    <property type="component" value="Unassembled WGS sequence"/>
</dbReference>
<comment type="caution">
    <text evidence="2">The sequence shown here is derived from an EMBL/GenBank/DDBJ whole genome shotgun (WGS) entry which is preliminary data.</text>
</comment>
<dbReference type="AlphaFoldDB" id="A0A9X0A571"/>
<dbReference type="Pfam" id="PF02212">
    <property type="entry name" value="GED"/>
    <property type="match status" value="1"/>
</dbReference>
<keyword evidence="3" id="KW-1185">Reference proteome</keyword>
<dbReference type="EMBL" id="MU825398">
    <property type="protein sequence ID" value="KAJ7393245.1"/>
    <property type="molecule type" value="Genomic_DNA"/>
</dbReference>
<dbReference type="InterPro" id="IPR020850">
    <property type="entry name" value="GED_dom"/>
</dbReference>
<feature type="domain" description="GED" evidence="1">
    <location>
        <begin position="232"/>
        <end position="318"/>
    </location>
</feature>
<dbReference type="Gene3D" id="1.20.120.1240">
    <property type="entry name" value="Dynamin, middle domain"/>
    <property type="match status" value="1"/>
</dbReference>